<proteinExistence type="inferred from homology"/>
<sequence>MNTDGLRGAVAIVTGAAGGIGAATARMLASRGANVVLTDVNQEQGFAVAAQIGEGARFVAHDVSNGCDWKTVVSVAEDAFGSVSILVNNAGIAPPPLPLHEVSEADYRRVVDVNQLSCFLGMKAVVPSIIRRGSGAIVNVSSVAGLKAERGAIAYTASKFAVTGMTKVAALDLAGLKIRVNSVHPGLVDTPMVRPEGGAQAFDPILQFAAGLPIPRPGEPDEIANLIVFLASDSASFLTGGSYAADGGWTL</sequence>
<comment type="similarity">
    <text evidence="1">Belongs to the short-chain dehydrogenases/reductases (SDR) family.</text>
</comment>
<accession>A0A031J421</accession>
<comment type="caution">
    <text evidence="3">The sequence shown here is derived from an EMBL/GenBank/DDBJ whole genome shotgun (WGS) entry which is preliminary data.</text>
</comment>
<dbReference type="SUPFAM" id="SSF51735">
    <property type="entry name" value="NAD(P)-binding Rossmann-fold domains"/>
    <property type="match status" value="1"/>
</dbReference>
<protein>
    <submittedName>
        <fullName evidence="3">3-alpha-(Or 20-beta)-hydroxysteroid dehydrogenase</fullName>
    </submittedName>
</protein>
<dbReference type="PANTHER" id="PTHR24321">
    <property type="entry name" value="DEHYDROGENASES, SHORT CHAIN"/>
    <property type="match status" value="1"/>
</dbReference>
<keyword evidence="2" id="KW-0560">Oxidoreductase</keyword>
<dbReference type="PRINTS" id="PR00081">
    <property type="entry name" value="GDHRDH"/>
</dbReference>
<dbReference type="Pfam" id="PF13561">
    <property type="entry name" value="adh_short_C2"/>
    <property type="match status" value="1"/>
</dbReference>
<dbReference type="FunFam" id="3.40.50.720:FF:000084">
    <property type="entry name" value="Short-chain dehydrogenase reductase"/>
    <property type="match status" value="1"/>
</dbReference>
<dbReference type="InterPro" id="IPR002347">
    <property type="entry name" value="SDR_fam"/>
</dbReference>
<dbReference type="InterPro" id="IPR020904">
    <property type="entry name" value="Sc_DH/Rdtase_CS"/>
</dbReference>
<dbReference type="eggNOG" id="COG1028">
    <property type="taxonomic scope" value="Bacteria"/>
</dbReference>
<name>A0A031J421_9SPHN</name>
<dbReference type="GO" id="GO:0016491">
    <property type="term" value="F:oxidoreductase activity"/>
    <property type="evidence" value="ECO:0007669"/>
    <property type="project" value="UniProtKB-KW"/>
</dbReference>
<dbReference type="PRINTS" id="PR00080">
    <property type="entry name" value="SDRFAMILY"/>
</dbReference>
<dbReference type="PANTHER" id="PTHR24321:SF15">
    <property type="entry name" value="OXIDOREDUCTASE UCPA"/>
    <property type="match status" value="1"/>
</dbReference>
<dbReference type="Proteomes" id="UP000024329">
    <property type="component" value="Unassembled WGS sequence"/>
</dbReference>
<reference evidence="3 4" key="1">
    <citation type="submission" date="2014-03" db="EMBL/GenBank/DDBJ databases">
        <title>Whole genome sequence of Novosphingobium resinovorum KF1.</title>
        <authorList>
            <person name="Gan H.M."/>
            <person name="Gan H.Y."/>
            <person name="Chew T.H."/>
            <person name="Savka M.A."/>
        </authorList>
    </citation>
    <scope>NUCLEOTIDE SEQUENCE [LARGE SCALE GENOMIC DNA]</scope>
    <source>
        <strain evidence="3 4">KF1</strain>
    </source>
</reference>
<evidence type="ECO:0000256" key="1">
    <source>
        <dbReference type="ARBA" id="ARBA00006484"/>
    </source>
</evidence>
<dbReference type="EMBL" id="JFYZ01000079">
    <property type="protein sequence ID" value="EZP68589.1"/>
    <property type="molecule type" value="Genomic_DNA"/>
</dbReference>
<evidence type="ECO:0000313" key="3">
    <source>
        <dbReference type="EMBL" id="EZP68589.1"/>
    </source>
</evidence>
<dbReference type="PATRIC" id="fig|158500.4.peg.5689"/>
<dbReference type="NCBIfam" id="NF005559">
    <property type="entry name" value="PRK07231.1"/>
    <property type="match status" value="1"/>
</dbReference>
<dbReference type="AlphaFoldDB" id="A0A031J421"/>
<evidence type="ECO:0000313" key="4">
    <source>
        <dbReference type="Proteomes" id="UP000024329"/>
    </source>
</evidence>
<dbReference type="InterPro" id="IPR036291">
    <property type="entry name" value="NAD(P)-bd_dom_sf"/>
</dbReference>
<evidence type="ECO:0000256" key="2">
    <source>
        <dbReference type="ARBA" id="ARBA00023002"/>
    </source>
</evidence>
<organism evidence="3 4">
    <name type="scientific">Novosphingobium resinovorum</name>
    <dbReference type="NCBI Taxonomy" id="158500"/>
    <lineage>
        <taxon>Bacteria</taxon>
        <taxon>Pseudomonadati</taxon>
        <taxon>Pseudomonadota</taxon>
        <taxon>Alphaproteobacteria</taxon>
        <taxon>Sphingomonadales</taxon>
        <taxon>Sphingomonadaceae</taxon>
        <taxon>Novosphingobium</taxon>
    </lineage>
</organism>
<gene>
    <name evidence="3" type="ORF">BV97_05610</name>
</gene>
<dbReference type="PROSITE" id="PS00061">
    <property type="entry name" value="ADH_SHORT"/>
    <property type="match status" value="1"/>
</dbReference>
<dbReference type="Gene3D" id="3.40.50.720">
    <property type="entry name" value="NAD(P)-binding Rossmann-like Domain"/>
    <property type="match status" value="1"/>
</dbReference>